<keyword evidence="5" id="KW-1185">Reference proteome</keyword>
<dbReference type="InterPro" id="IPR036280">
    <property type="entry name" value="Multihaem_cyt_sf"/>
</dbReference>
<dbReference type="EMBL" id="CP020472">
    <property type="protein sequence ID" value="ARD23650.1"/>
    <property type="molecule type" value="Genomic_DNA"/>
</dbReference>
<dbReference type="RefSeq" id="WP_080916616.1">
    <property type="nucleotide sequence ID" value="NZ_CP020472.1"/>
</dbReference>
<dbReference type="Proteomes" id="UP000191820">
    <property type="component" value="Chromosome"/>
</dbReference>
<dbReference type="SUPFAM" id="SSF48695">
    <property type="entry name" value="Multiheme cytochromes"/>
    <property type="match status" value="1"/>
</dbReference>
<evidence type="ECO:0000313" key="5">
    <source>
        <dbReference type="Proteomes" id="UP000191820"/>
    </source>
</evidence>
<feature type="signal peptide" evidence="3">
    <location>
        <begin position="1"/>
        <end position="21"/>
    </location>
</feature>
<feature type="region of interest" description="Disordered" evidence="2">
    <location>
        <begin position="146"/>
        <end position="181"/>
    </location>
</feature>
<dbReference type="PROSITE" id="PS51257">
    <property type="entry name" value="PROKAR_LIPOPROTEIN"/>
    <property type="match status" value="1"/>
</dbReference>
<gene>
    <name evidence="4" type="ORF">SJ2017_3399</name>
</gene>
<organism evidence="4 5">
    <name type="scientific">Shewanella japonica</name>
    <dbReference type="NCBI Taxonomy" id="93973"/>
    <lineage>
        <taxon>Bacteria</taxon>
        <taxon>Pseudomonadati</taxon>
        <taxon>Pseudomonadota</taxon>
        <taxon>Gammaproteobacteria</taxon>
        <taxon>Alteromonadales</taxon>
        <taxon>Shewanellaceae</taxon>
        <taxon>Shewanella</taxon>
    </lineage>
</organism>
<proteinExistence type="predicted"/>
<feature type="coiled-coil region" evidence="1">
    <location>
        <begin position="27"/>
        <end position="75"/>
    </location>
</feature>
<evidence type="ECO:0000256" key="3">
    <source>
        <dbReference type="SAM" id="SignalP"/>
    </source>
</evidence>
<accession>A0ABM6JQD4</accession>
<name>A0ABM6JQD4_9GAMM</name>
<sequence>MKKTFKLSVLCIAMLGLTACSDDDTDTSGLENQIEQLEAQNAELNTKNTELTAANDSLVEDNANLVTKADELQTKAVGYISTFAHQCAEEGVNFDYIDPNAPADEEPLVAAFASAMASDDCMSCHNYEGSDPANVPHGDYGTCSNCHDSPHEETPPVDPGDPQDPTFPQPEPDDTLVDGKTGASGSFYYGTGSFLNADYLAQRLNGSIYNYEWKEVSDGSGAKTLKTACGLQNREYMADMFPNDGKEYQLSAIKNQMGAKLVTTVNKFTDDETAEMVETPNVAIFGYGMKLEDDGNYYVSMSIGKNNTCYNAVTEGETRLAYYEYSPMLSAKFERNMGARILGTIDYERTALKGFDWVTEVPGLGAGEDFTPSDVDWTKVGACSLVIKVDGIIPLG</sequence>
<evidence type="ECO:0000256" key="2">
    <source>
        <dbReference type="SAM" id="MobiDB-lite"/>
    </source>
</evidence>
<evidence type="ECO:0000256" key="1">
    <source>
        <dbReference type="SAM" id="Coils"/>
    </source>
</evidence>
<keyword evidence="3" id="KW-0732">Signal</keyword>
<reference evidence="4 5" key="1">
    <citation type="submission" date="2017-03" db="EMBL/GenBank/DDBJ databases">
        <title>Genome sequencing of Shewanella japonica KCTC 22435.</title>
        <authorList>
            <person name="Kim K.M."/>
        </authorList>
    </citation>
    <scope>NUCLEOTIDE SEQUENCE [LARGE SCALE GENOMIC DNA]</scope>
    <source>
        <strain evidence="4 5">KCTC 22435</strain>
    </source>
</reference>
<protein>
    <submittedName>
        <fullName evidence="4">Uncharacterized protein</fullName>
    </submittedName>
</protein>
<feature type="chain" id="PRO_5045586432" evidence="3">
    <location>
        <begin position="22"/>
        <end position="396"/>
    </location>
</feature>
<keyword evidence="1" id="KW-0175">Coiled coil</keyword>
<evidence type="ECO:0000313" key="4">
    <source>
        <dbReference type="EMBL" id="ARD23650.1"/>
    </source>
</evidence>